<reference evidence="9 10" key="1">
    <citation type="submission" date="2021-10" db="EMBL/GenBank/DDBJ databases">
        <title>Lutispora strain m25 sp. nov., a thermophilic, non-spore-forming bacterium isolated from a lab-scale methanogenic bioreactor digesting anaerobic sludge.</title>
        <authorList>
            <person name="El Houari A."/>
            <person name="Mcdonald J."/>
        </authorList>
    </citation>
    <scope>NUCLEOTIDE SEQUENCE [LARGE SCALE GENOMIC DNA]</scope>
    <source>
        <strain evidence="10">m25</strain>
    </source>
</reference>
<evidence type="ECO:0000313" key="10">
    <source>
        <dbReference type="Proteomes" id="UP001651880"/>
    </source>
</evidence>
<feature type="transmembrane region" description="Helical" evidence="7">
    <location>
        <begin position="640"/>
        <end position="660"/>
    </location>
</feature>
<evidence type="ECO:0000313" key="9">
    <source>
        <dbReference type="EMBL" id="MCQ1530451.1"/>
    </source>
</evidence>
<accession>A0ABT1NJI9</accession>
<feature type="transmembrane region" description="Helical" evidence="7">
    <location>
        <begin position="188"/>
        <end position="211"/>
    </location>
</feature>
<dbReference type="Pfam" id="PF02687">
    <property type="entry name" value="FtsX"/>
    <property type="match status" value="2"/>
</dbReference>
<dbReference type="Proteomes" id="UP001651880">
    <property type="component" value="Unassembled WGS sequence"/>
</dbReference>
<dbReference type="PANTHER" id="PTHR30572">
    <property type="entry name" value="MEMBRANE COMPONENT OF TRANSPORTER-RELATED"/>
    <property type="match status" value="1"/>
</dbReference>
<keyword evidence="4 7" id="KW-1133">Transmembrane helix</keyword>
<gene>
    <name evidence="9" type="ORF">LJD61_12945</name>
</gene>
<feature type="domain" description="ABC3 transporter permease C-terminal" evidence="8">
    <location>
        <begin position="648"/>
        <end position="758"/>
    </location>
</feature>
<organism evidence="9 10">
    <name type="scientific">Lutispora saccharofermentans</name>
    <dbReference type="NCBI Taxonomy" id="3024236"/>
    <lineage>
        <taxon>Bacteria</taxon>
        <taxon>Bacillati</taxon>
        <taxon>Bacillota</taxon>
        <taxon>Clostridia</taxon>
        <taxon>Lutisporales</taxon>
        <taxon>Lutisporaceae</taxon>
        <taxon>Lutispora</taxon>
    </lineage>
</organism>
<evidence type="ECO:0000256" key="6">
    <source>
        <dbReference type="ARBA" id="ARBA00038076"/>
    </source>
</evidence>
<evidence type="ECO:0000256" key="4">
    <source>
        <dbReference type="ARBA" id="ARBA00022989"/>
    </source>
</evidence>
<evidence type="ECO:0000256" key="3">
    <source>
        <dbReference type="ARBA" id="ARBA00022692"/>
    </source>
</evidence>
<keyword evidence="2" id="KW-1003">Cell membrane</keyword>
<comment type="similarity">
    <text evidence="6">Belongs to the ABC-4 integral membrane protein family.</text>
</comment>
<keyword evidence="5 7" id="KW-0472">Membrane</keyword>
<evidence type="ECO:0000256" key="2">
    <source>
        <dbReference type="ARBA" id="ARBA00022475"/>
    </source>
</evidence>
<feature type="transmembrane region" description="Helical" evidence="7">
    <location>
        <begin position="696"/>
        <end position="718"/>
    </location>
</feature>
<evidence type="ECO:0000256" key="7">
    <source>
        <dbReference type="SAM" id="Phobius"/>
    </source>
</evidence>
<evidence type="ECO:0000256" key="1">
    <source>
        <dbReference type="ARBA" id="ARBA00004651"/>
    </source>
</evidence>
<feature type="transmembrane region" description="Helical" evidence="7">
    <location>
        <begin position="355"/>
        <end position="376"/>
    </location>
</feature>
<evidence type="ECO:0000259" key="8">
    <source>
        <dbReference type="Pfam" id="PF02687"/>
    </source>
</evidence>
<dbReference type="PANTHER" id="PTHR30572:SF4">
    <property type="entry name" value="ABC TRANSPORTER PERMEASE YTRF"/>
    <property type="match status" value="1"/>
</dbReference>
<dbReference type="InterPro" id="IPR003838">
    <property type="entry name" value="ABC3_permease_C"/>
</dbReference>
<feature type="transmembrane region" description="Helical" evidence="7">
    <location>
        <begin position="285"/>
        <end position="302"/>
    </location>
</feature>
<feature type="transmembrane region" description="Helical" evidence="7">
    <location>
        <begin position="243"/>
        <end position="273"/>
    </location>
</feature>
<feature type="transmembrane region" description="Helical" evidence="7">
    <location>
        <begin position="730"/>
        <end position="753"/>
    </location>
</feature>
<comment type="subcellular location">
    <subcellularLocation>
        <location evidence="1">Cell membrane</location>
        <topology evidence="1">Multi-pass membrane protein</topology>
    </subcellularLocation>
</comment>
<evidence type="ECO:0000256" key="5">
    <source>
        <dbReference type="ARBA" id="ARBA00023136"/>
    </source>
</evidence>
<dbReference type="EMBL" id="JAJEKE010000012">
    <property type="protein sequence ID" value="MCQ1530451.1"/>
    <property type="molecule type" value="Genomic_DNA"/>
</dbReference>
<keyword evidence="10" id="KW-1185">Reference proteome</keyword>
<protein>
    <submittedName>
        <fullName evidence="9">ABC transporter permease</fullName>
    </submittedName>
</protein>
<keyword evidence="3 7" id="KW-0812">Transmembrane</keyword>
<name>A0ABT1NJI9_9FIRM</name>
<dbReference type="InterPro" id="IPR050250">
    <property type="entry name" value="Macrolide_Exporter_MacB"/>
</dbReference>
<sequence>MAQHPLVKEYGLSRLITTTTEGVFRQAQGEIHTADENFAEFTFSTPTTGRLPEAENEIALTSWILDAMNLPRELGQSVHLDFEVGGTPYSLDFTVCGFWDMELNLNPYGILYISDALANKLLAGVNPAETRLGSGYYGVTKLTANIDGKLSELEDNVNIILQDTVIDAEAAGILFNGAYNTTSSDGGIIAAMVLIIAIILVSGYLLIYNIFYISVMHDVRFYGLLKTIGTTQKQLGRVVNFQALLLCATGIPVGLLLGYLLGIVLIPVLLGFLSIDYMPAPPNPWIFLLGAVLSLATVLISCHGPAKKAGRVTPVEAVRFTNVASSPSKKVKSGSSGAKISRMAWSNIFRSRRKASLVIASLSVGLILFNIVYTLVGSFDVNKFLQGHINGDFLIADMDYFSFARPYTPSYTLSKDLLHAVKELDGVQEIAKVYYANGFAPIEGNIKDGLIDFHRRGILAEKPSLTEQEIQGIIEKTDFSAYGDFINAQVYGFDNYWLDKLEENLVEGSFDREKFLSGDYLLLGFDGGGMVRVGDTVTFSLNGKDEEKRSYEVMGRVNHSALNSLSAHFISMPGFSVYLPSSEFESLENPDIMSATVMADEAAVDSLQTEIGLLLANNPEVDFRSRADYIAEMKSDNQQFALIGFTLCAVILLIGILNFVNTTMTNIFSRKQELAMLQSVGMTAKQGKKMLVLESIYYMALALLVFVTVGYAVSYFAVNTVTQGSAAYTYKFSVVPLMICFPVLLLLACVLPIRVYKNISRDSVVHRLRELE</sequence>
<proteinExistence type="inferred from homology"/>
<feature type="domain" description="ABC3 transporter permease C-terminal" evidence="8">
    <location>
        <begin position="194"/>
        <end position="313"/>
    </location>
</feature>
<dbReference type="RefSeq" id="WP_255227976.1">
    <property type="nucleotide sequence ID" value="NZ_JAJEKE010000012.1"/>
</dbReference>
<comment type="caution">
    <text evidence="9">The sequence shown here is derived from an EMBL/GenBank/DDBJ whole genome shotgun (WGS) entry which is preliminary data.</text>
</comment>